<evidence type="ECO:0000256" key="4">
    <source>
        <dbReference type="ARBA" id="ARBA00023163"/>
    </source>
</evidence>
<dbReference type="Gene3D" id="1.10.1660.10">
    <property type="match status" value="1"/>
</dbReference>
<proteinExistence type="predicted"/>
<evidence type="ECO:0000256" key="3">
    <source>
        <dbReference type="ARBA" id="ARBA00023125"/>
    </source>
</evidence>
<dbReference type="SUPFAM" id="SSF46955">
    <property type="entry name" value="Putative DNA-binding domain"/>
    <property type="match status" value="1"/>
</dbReference>
<dbReference type="SMART" id="SM00422">
    <property type="entry name" value="HTH_MERR"/>
    <property type="match status" value="1"/>
</dbReference>
<protein>
    <recommendedName>
        <fullName evidence="5">HTH merR-type domain-containing protein</fullName>
    </recommendedName>
</protein>
<accession>R3W876</accession>
<evidence type="ECO:0000259" key="5">
    <source>
        <dbReference type="PROSITE" id="PS50937"/>
    </source>
</evidence>
<evidence type="ECO:0000313" key="7">
    <source>
        <dbReference type="Proteomes" id="UP000013785"/>
    </source>
</evidence>
<sequence>MKTDTLITIGMLSKITHVHKKALEYYDKIGILPPTYVDDENGYRYYSAKHIYLVEAIRECAELSIPLKQLKNFISEDGSQIDLLPLMDLGTTLATARLKEVEQHLATLKSMKEEISYSEDFLSQESLQYATVSEKTYWLTPYAGNQVSTDYHVHLAQTKEQMRKLGIVPGYEAGMLTFWKEGQPYSYSYQSIDKKNATIKKKQVVVFPETTFALMKSPNTNHQAVSETFERLRGETYEKAIFQTEIFAKKYDFESPLFEMKSTLPEASLLKQLQQMV</sequence>
<evidence type="ECO:0000256" key="1">
    <source>
        <dbReference type="ARBA" id="ARBA00022491"/>
    </source>
</evidence>
<dbReference type="eggNOG" id="COG0789">
    <property type="taxonomic scope" value="Bacteria"/>
</dbReference>
<evidence type="ECO:0000313" key="6">
    <source>
        <dbReference type="EMBL" id="EOL43981.1"/>
    </source>
</evidence>
<gene>
    <name evidence="6" type="ORF">UC3_01611</name>
</gene>
<organism evidence="6 7">
    <name type="scientific">Enterococcus phoeniculicola ATCC BAA-412</name>
    <dbReference type="NCBI Taxonomy" id="1158610"/>
    <lineage>
        <taxon>Bacteria</taxon>
        <taxon>Bacillati</taxon>
        <taxon>Bacillota</taxon>
        <taxon>Bacilli</taxon>
        <taxon>Lactobacillales</taxon>
        <taxon>Enterococcaceae</taxon>
        <taxon>Enterococcus</taxon>
    </lineage>
</organism>
<comment type="caution">
    <text evidence="6">The sequence shown here is derived from an EMBL/GenBank/DDBJ whole genome shotgun (WGS) entry which is preliminary data.</text>
</comment>
<dbReference type="GO" id="GO:0003700">
    <property type="term" value="F:DNA-binding transcription factor activity"/>
    <property type="evidence" value="ECO:0007669"/>
    <property type="project" value="InterPro"/>
</dbReference>
<dbReference type="PANTHER" id="PTHR30204:SF69">
    <property type="entry name" value="MERR-FAMILY TRANSCRIPTIONAL REGULATOR"/>
    <property type="match status" value="1"/>
</dbReference>
<dbReference type="OrthoDB" id="9773308at2"/>
<name>R3W876_9ENTE</name>
<reference evidence="6 7" key="1">
    <citation type="submission" date="2013-02" db="EMBL/GenBank/DDBJ databases">
        <title>The Genome Sequence of Enterococcus phoeniculicola BAA-412.</title>
        <authorList>
            <consortium name="The Broad Institute Genome Sequencing Platform"/>
            <consortium name="The Broad Institute Genome Sequencing Center for Infectious Disease"/>
            <person name="Earl A.M."/>
            <person name="Gilmore M.S."/>
            <person name="Lebreton F."/>
            <person name="Walker B."/>
            <person name="Young S.K."/>
            <person name="Zeng Q."/>
            <person name="Gargeya S."/>
            <person name="Fitzgerald M."/>
            <person name="Haas B."/>
            <person name="Abouelleil A."/>
            <person name="Alvarado L."/>
            <person name="Arachchi H.M."/>
            <person name="Berlin A.M."/>
            <person name="Chapman S.B."/>
            <person name="Dewar J."/>
            <person name="Goldberg J."/>
            <person name="Griggs A."/>
            <person name="Gujja S."/>
            <person name="Hansen M."/>
            <person name="Howarth C."/>
            <person name="Imamovic A."/>
            <person name="Larimer J."/>
            <person name="McCowan C."/>
            <person name="Murphy C."/>
            <person name="Neiman D."/>
            <person name="Pearson M."/>
            <person name="Priest M."/>
            <person name="Roberts A."/>
            <person name="Saif S."/>
            <person name="Shea T."/>
            <person name="Sisk P."/>
            <person name="Sykes S."/>
            <person name="Wortman J."/>
            <person name="Nusbaum C."/>
            <person name="Birren B."/>
        </authorList>
    </citation>
    <scope>NUCLEOTIDE SEQUENCE [LARGE SCALE GENOMIC DNA]</scope>
    <source>
        <strain evidence="6 7">ATCC BAA-412</strain>
    </source>
</reference>
<feature type="domain" description="HTH merR-type" evidence="5">
    <location>
        <begin position="6"/>
        <end position="76"/>
    </location>
</feature>
<dbReference type="STRING" id="154621.RV11_GL000236"/>
<keyword evidence="3" id="KW-0238">DNA-binding</keyword>
<keyword evidence="4" id="KW-0804">Transcription</keyword>
<dbReference type="PROSITE" id="PS50937">
    <property type="entry name" value="HTH_MERR_2"/>
    <property type="match status" value="1"/>
</dbReference>
<dbReference type="InterPro" id="IPR047057">
    <property type="entry name" value="MerR_fam"/>
</dbReference>
<keyword evidence="1" id="KW-0678">Repressor</keyword>
<dbReference type="PANTHER" id="PTHR30204">
    <property type="entry name" value="REDOX-CYCLING DRUG-SENSING TRANSCRIPTIONAL ACTIVATOR SOXR"/>
    <property type="match status" value="1"/>
</dbReference>
<dbReference type="AlphaFoldDB" id="R3W876"/>
<dbReference type="RefSeq" id="WP_010768274.1">
    <property type="nucleotide sequence ID" value="NZ_ASWE01000003.1"/>
</dbReference>
<dbReference type="Pfam" id="PF13411">
    <property type="entry name" value="MerR_1"/>
    <property type="match status" value="1"/>
</dbReference>
<dbReference type="GO" id="GO:0003677">
    <property type="term" value="F:DNA binding"/>
    <property type="evidence" value="ECO:0007669"/>
    <property type="project" value="UniProtKB-KW"/>
</dbReference>
<keyword evidence="2" id="KW-0805">Transcription regulation</keyword>
<dbReference type="InterPro" id="IPR000551">
    <property type="entry name" value="MerR-type_HTH_dom"/>
</dbReference>
<dbReference type="InterPro" id="IPR009061">
    <property type="entry name" value="DNA-bd_dom_put_sf"/>
</dbReference>
<dbReference type="PATRIC" id="fig|1158610.3.peg.1598"/>
<dbReference type="EMBL" id="AJAT01000014">
    <property type="protein sequence ID" value="EOL43981.1"/>
    <property type="molecule type" value="Genomic_DNA"/>
</dbReference>
<dbReference type="Proteomes" id="UP000013785">
    <property type="component" value="Unassembled WGS sequence"/>
</dbReference>
<keyword evidence="7" id="KW-1185">Reference proteome</keyword>
<dbReference type="HOGENOM" id="CLU_1004357_0_0_9"/>
<evidence type="ECO:0000256" key="2">
    <source>
        <dbReference type="ARBA" id="ARBA00023015"/>
    </source>
</evidence>